<evidence type="ECO:0000256" key="3">
    <source>
        <dbReference type="ARBA" id="ARBA00022475"/>
    </source>
</evidence>
<keyword evidence="4 8" id="KW-0812">Transmembrane</keyword>
<keyword evidence="5 8" id="KW-1133">Transmembrane helix</keyword>
<dbReference type="RefSeq" id="WP_062286039.1">
    <property type="nucleotide sequence ID" value="NZ_LTBC01000022.1"/>
</dbReference>
<evidence type="ECO:0000256" key="2">
    <source>
        <dbReference type="ARBA" id="ARBA00008806"/>
    </source>
</evidence>
<dbReference type="PANTHER" id="PTHR37937">
    <property type="entry name" value="CONJUGATIVE TRANSFER: DNA TRANSPORT"/>
    <property type="match status" value="1"/>
</dbReference>
<feature type="region of interest" description="Disordered" evidence="7">
    <location>
        <begin position="598"/>
        <end position="620"/>
    </location>
</feature>
<evidence type="ECO:0000256" key="8">
    <source>
        <dbReference type="SAM" id="Phobius"/>
    </source>
</evidence>
<sequence>MFNKIFASFTEKIGNNGIGLLLLAVGFITSLAVLYIIDVWLLGPVAAIFAAAYKWLTGGLHGHPNYTAAWWYFQHPLATARAWLGGHLSQPEVRSWWICLNVLIAVIGTLRRIAWQFDWTISKTPGIKIKKDDATYGSARWAVKSDLERVCDFGFGPGIVLGALGAAPVRIPPKPKTWMNRHVLVVGAPGSGKSRGYVRPNIFAAVRSGESVLVTDPKGELYRSMAGWLKSKGYTVKGFNLVQMEQSDHWNPLAEIRTPLDADVFAQVVISTTETGPKKGGDAFWDRAEQNLLKALALYVTTELPADMRHFGSLYDILAAGDFEQVDALFAKLSPGHPAKGPYNVYAMAGDNVKGGVVIGLGTRLQVFQQEMVRRITGDSDIDLTLPGKGKCAYFIITPDTHGAFDFLASLLFTFLFVRLVEVADTSPNGRLPVQVRFLLDEFANIVSIPEFEKKIATVRSRGLDCHVIVQSIPQLERKYGRTWEEIMACCDTKLIIGVKDDTTARYVSRMLGESTVETRSATREVNPIWGQGLFDDRRSLGITGRELMTPDEIQKMRSKFCLVFLPDGTPPAKLIVLDYEQFPEAKELKKVIVTEKKEEEKELETEDELNDGGNEDYHDNIDRQLVEDGEEKLMEENIKEGDRVIVTENNTSSGKIIVPW</sequence>
<evidence type="ECO:0000256" key="5">
    <source>
        <dbReference type="ARBA" id="ARBA00022989"/>
    </source>
</evidence>
<evidence type="ECO:0000256" key="4">
    <source>
        <dbReference type="ARBA" id="ARBA00022692"/>
    </source>
</evidence>
<dbReference type="Gene3D" id="3.40.50.300">
    <property type="entry name" value="P-loop containing nucleotide triphosphate hydrolases"/>
    <property type="match status" value="2"/>
</dbReference>
<dbReference type="Pfam" id="PF02534">
    <property type="entry name" value="T4SS-DNA_transf"/>
    <property type="match status" value="1"/>
</dbReference>
<gene>
    <name evidence="9" type="primary">traG_3</name>
    <name evidence="9" type="ORF">MOMUL_29550</name>
</gene>
<keyword evidence="10" id="KW-1185">Reference proteome</keyword>
<comment type="caution">
    <text evidence="9">The sequence shown here is derived from an EMBL/GenBank/DDBJ whole genome shotgun (WGS) entry which is preliminary data.</text>
</comment>
<feature type="transmembrane region" description="Helical" evidence="8">
    <location>
        <begin position="20"/>
        <end position="53"/>
    </location>
</feature>
<dbReference type="AlphaFoldDB" id="A0A151AT16"/>
<keyword evidence="6 8" id="KW-0472">Membrane</keyword>
<dbReference type="InterPro" id="IPR027417">
    <property type="entry name" value="P-loop_NTPase"/>
</dbReference>
<dbReference type="EMBL" id="LTBC01000022">
    <property type="protein sequence ID" value="KYH30732.1"/>
    <property type="molecule type" value="Genomic_DNA"/>
</dbReference>
<evidence type="ECO:0000256" key="7">
    <source>
        <dbReference type="SAM" id="MobiDB-lite"/>
    </source>
</evidence>
<organism evidence="9 10">
    <name type="scientific">Moorella mulderi DSM 14980</name>
    <dbReference type="NCBI Taxonomy" id="1122241"/>
    <lineage>
        <taxon>Bacteria</taxon>
        <taxon>Bacillati</taxon>
        <taxon>Bacillota</taxon>
        <taxon>Clostridia</taxon>
        <taxon>Neomoorellales</taxon>
        <taxon>Neomoorellaceae</taxon>
        <taxon>Neomoorella</taxon>
    </lineage>
</organism>
<dbReference type="InterPro" id="IPR003688">
    <property type="entry name" value="TraG/VirD4"/>
</dbReference>
<comment type="subcellular location">
    <subcellularLocation>
        <location evidence="1">Cell membrane</location>
        <topology evidence="1">Multi-pass membrane protein</topology>
    </subcellularLocation>
</comment>
<proteinExistence type="inferred from homology"/>
<dbReference type="GO" id="GO:0005886">
    <property type="term" value="C:plasma membrane"/>
    <property type="evidence" value="ECO:0007669"/>
    <property type="project" value="UniProtKB-SubCell"/>
</dbReference>
<evidence type="ECO:0000256" key="6">
    <source>
        <dbReference type="ARBA" id="ARBA00023136"/>
    </source>
</evidence>
<dbReference type="InterPro" id="IPR051539">
    <property type="entry name" value="T4SS-coupling_protein"/>
</dbReference>
<dbReference type="PANTHER" id="PTHR37937:SF1">
    <property type="entry name" value="CONJUGATIVE TRANSFER: DNA TRANSPORT"/>
    <property type="match status" value="1"/>
</dbReference>
<reference evidence="9 10" key="1">
    <citation type="submission" date="2016-02" db="EMBL/GenBank/DDBJ databases">
        <title>Genome sequence of Moorella mulderi DSM 14980.</title>
        <authorList>
            <person name="Poehlein A."/>
            <person name="Daniel R."/>
        </authorList>
    </citation>
    <scope>NUCLEOTIDE SEQUENCE [LARGE SCALE GENOMIC DNA]</scope>
    <source>
        <strain evidence="9 10">DSM 14980</strain>
    </source>
</reference>
<protein>
    <submittedName>
        <fullName evidence="9">Conjugal transfer protein TraG</fullName>
    </submittedName>
</protein>
<accession>A0A151AT16</accession>
<keyword evidence="3" id="KW-1003">Cell membrane</keyword>
<evidence type="ECO:0000313" key="9">
    <source>
        <dbReference type="EMBL" id="KYH30732.1"/>
    </source>
</evidence>
<feature type="compositionally biased region" description="Acidic residues" evidence="7">
    <location>
        <begin position="602"/>
        <end position="615"/>
    </location>
</feature>
<dbReference type="OrthoDB" id="9766496at2"/>
<dbReference type="NCBIfam" id="NF045973">
    <property type="entry name" value="conju_CD1115"/>
    <property type="match status" value="1"/>
</dbReference>
<comment type="similarity">
    <text evidence="2">Belongs to the VirD4/TraG family.</text>
</comment>
<evidence type="ECO:0000256" key="1">
    <source>
        <dbReference type="ARBA" id="ARBA00004651"/>
    </source>
</evidence>
<dbReference type="CDD" id="cd01127">
    <property type="entry name" value="TrwB_TraG_TraD_VirD4"/>
    <property type="match status" value="1"/>
</dbReference>
<dbReference type="SUPFAM" id="SSF52540">
    <property type="entry name" value="P-loop containing nucleoside triphosphate hydrolases"/>
    <property type="match status" value="1"/>
</dbReference>
<dbReference type="Proteomes" id="UP000075670">
    <property type="component" value="Unassembled WGS sequence"/>
</dbReference>
<evidence type="ECO:0000313" key="10">
    <source>
        <dbReference type="Proteomes" id="UP000075670"/>
    </source>
</evidence>
<dbReference type="PATRIC" id="fig|1122241.3.peg.3146"/>
<name>A0A151AT16_9FIRM</name>